<evidence type="ECO:0000256" key="6">
    <source>
        <dbReference type="ARBA" id="ARBA00022989"/>
    </source>
</evidence>
<feature type="transmembrane region" description="Helical" evidence="10">
    <location>
        <begin position="90"/>
        <end position="112"/>
    </location>
</feature>
<organism evidence="12 13">
    <name type="scientific">Candidatus Ornithospirochaeta avicola</name>
    <dbReference type="NCBI Taxonomy" id="2840896"/>
    <lineage>
        <taxon>Bacteria</taxon>
        <taxon>Pseudomonadati</taxon>
        <taxon>Spirochaetota</taxon>
        <taxon>Spirochaetia</taxon>
        <taxon>Spirochaetales</taxon>
        <taxon>Spirochaetaceae</taxon>
        <taxon>Spirochaetaceae incertae sedis</taxon>
        <taxon>Candidatus Ornithospirochaeta</taxon>
    </lineage>
</organism>
<dbReference type="GO" id="GO:0008289">
    <property type="term" value="F:lipid binding"/>
    <property type="evidence" value="ECO:0007669"/>
    <property type="project" value="UniProtKB-KW"/>
</dbReference>
<dbReference type="InterPro" id="IPR035921">
    <property type="entry name" value="F/V-ATP_Csub_sf"/>
</dbReference>
<reference evidence="12" key="1">
    <citation type="journal article" date="2021" name="PeerJ">
        <title>Extensive microbial diversity within the chicken gut microbiome revealed by metagenomics and culture.</title>
        <authorList>
            <person name="Gilroy R."/>
            <person name="Ravi A."/>
            <person name="Getino M."/>
            <person name="Pursley I."/>
            <person name="Horton D.L."/>
            <person name="Alikhan N.F."/>
            <person name="Baker D."/>
            <person name="Gharbi K."/>
            <person name="Hall N."/>
            <person name="Watson M."/>
            <person name="Adriaenssens E.M."/>
            <person name="Foster-Nyarko E."/>
            <person name="Jarju S."/>
            <person name="Secka A."/>
            <person name="Antonio M."/>
            <person name="Oren A."/>
            <person name="Chaudhuri R.R."/>
            <person name="La Ragione R."/>
            <person name="Hildebrand F."/>
            <person name="Pallen M.J."/>
        </authorList>
    </citation>
    <scope>NUCLEOTIDE SEQUENCE</scope>
    <source>
        <strain evidence="12">Gambia11-129</strain>
    </source>
</reference>
<evidence type="ECO:0000256" key="9">
    <source>
        <dbReference type="ARBA" id="ARBA00023136"/>
    </source>
</evidence>
<evidence type="ECO:0000256" key="7">
    <source>
        <dbReference type="ARBA" id="ARBA00023065"/>
    </source>
</evidence>
<dbReference type="InterPro" id="IPR002379">
    <property type="entry name" value="ATPase_proteolipid_c-like_dom"/>
</dbReference>
<evidence type="ECO:0000256" key="10">
    <source>
        <dbReference type="RuleBase" id="RU363060"/>
    </source>
</evidence>
<evidence type="ECO:0000256" key="1">
    <source>
        <dbReference type="ARBA" id="ARBA00004141"/>
    </source>
</evidence>
<keyword evidence="7 10" id="KW-0406">Ion transport</keyword>
<comment type="caution">
    <text evidence="12">The sequence shown here is derived from an EMBL/GenBank/DDBJ whole genome shotgun (WGS) entry which is preliminary data.</text>
</comment>
<dbReference type="GO" id="GO:0045259">
    <property type="term" value="C:proton-transporting ATP synthase complex"/>
    <property type="evidence" value="ECO:0007669"/>
    <property type="project" value="UniProtKB-KW"/>
</dbReference>
<dbReference type="Gene3D" id="1.20.20.10">
    <property type="entry name" value="F1F0 ATP synthase subunit C"/>
    <property type="match status" value="1"/>
</dbReference>
<feature type="domain" description="V-ATPase proteolipid subunit C-like" evidence="11">
    <location>
        <begin position="52"/>
        <end position="111"/>
    </location>
</feature>
<evidence type="ECO:0000313" key="13">
    <source>
        <dbReference type="Proteomes" id="UP000823936"/>
    </source>
</evidence>
<evidence type="ECO:0000256" key="3">
    <source>
        <dbReference type="ARBA" id="ARBA00022448"/>
    </source>
</evidence>
<dbReference type="GO" id="GO:0033179">
    <property type="term" value="C:proton-transporting V-type ATPase, V0 domain"/>
    <property type="evidence" value="ECO:0007669"/>
    <property type="project" value="InterPro"/>
</dbReference>
<comment type="subcellular location">
    <subcellularLocation>
        <location evidence="1">Membrane</location>
        <topology evidence="1">Multi-pass membrane protein</topology>
    </subcellularLocation>
</comment>
<dbReference type="GO" id="GO:0046961">
    <property type="term" value="F:proton-transporting ATPase activity, rotational mechanism"/>
    <property type="evidence" value="ECO:0007669"/>
    <property type="project" value="InterPro"/>
</dbReference>
<keyword evidence="4" id="KW-0375">Hydrogen ion transport</keyword>
<keyword evidence="3 10" id="KW-0813">Transport</keyword>
<dbReference type="InterPro" id="IPR038662">
    <property type="entry name" value="ATP_synth_F0_csu_sf"/>
</dbReference>
<evidence type="ECO:0000256" key="8">
    <source>
        <dbReference type="ARBA" id="ARBA00023121"/>
    </source>
</evidence>
<comment type="similarity">
    <text evidence="2 10">Belongs to the V-ATPase proteolipid subunit family.</text>
</comment>
<dbReference type="PRINTS" id="PR00122">
    <property type="entry name" value="VACATPASE"/>
</dbReference>
<dbReference type="CDD" id="cd18120">
    <property type="entry name" value="ATP-synt_Vo_Ao_c"/>
    <property type="match status" value="1"/>
</dbReference>
<keyword evidence="4" id="KW-0138">CF(0)</keyword>
<gene>
    <name evidence="12" type="ORF">IAB12_04595</name>
</gene>
<sequence length="115" mass="11677">MTTYSFQRKIGLSLFLTFVLLLGTALIFSPTLYAAAEAVTSESDSSVAWVCIAAAIAFGLGAISAGIAISNVGSAAMGAIAEKPEIGSNALIFIGLAEGLVVFGFITALMILGKV</sequence>
<protein>
    <submittedName>
        <fullName evidence="12">ATP synthase subunit C</fullName>
    </submittedName>
</protein>
<keyword evidence="9 10" id="KW-0472">Membrane</keyword>
<comment type="caution">
    <text evidence="10">Lacks conserved residue(s) required for the propagation of feature annotation.</text>
</comment>
<dbReference type="Pfam" id="PF00137">
    <property type="entry name" value="ATP-synt_C"/>
    <property type="match status" value="1"/>
</dbReference>
<dbReference type="InterPro" id="IPR000245">
    <property type="entry name" value="ATPase_proteolipid_csu"/>
</dbReference>
<accession>A0A9D1PSR4</accession>
<dbReference type="EMBL" id="DXHU01000017">
    <property type="protein sequence ID" value="HIV99036.1"/>
    <property type="molecule type" value="Genomic_DNA"/>
</dbReference>
<dbReference type="Proteomes" id="UP000823936">
    <property type="component" value="Unassembled WGS sequence"/>
</dbReference>
<keyword evidence="8" id="KW-0446">Lipid-binding</keyword>
<feature type="transmembrane region" description="Helical" evidence="10">
    <location>
        <begin position="46"/>
        <end position="69"/>
    </location>
</feature>
<dbReference type="SUPFAM" id="SSF81333">
    <property type="entry name" value="F1F0 ATP synthase subunit C"/>
    <property type="match status" value="1"/>
</dbReference>
<name>A0A9D1PSR4_9SPIO</name>
<evidence type="ECO:0000256" key="5">
    <source>
        <dbReference type="ARBA" id="ARBA00022692"/>
    </source>
</evidence>
<keyword evidence="6 10" id="KW-1133">Transmembrane helix</keyword>
<evidence type="ECO:0000256" key="4">
    <source>
        <dbReference type="ARBA" id="ARBA00022547"/>
    </source>
</evidence>
<dbReference type="AlphaFoldDB" id="A0A9D1PSR4"/>
<evidence type="ECO:0000259" key="11">
    <source>
        <dbReference type="Pfam" id="PF00137"/>
    </source>
</evidence>
<keyword evidence="5 10" id="KW-0812">Transmembrane</keyword>
<reference evidence="12" key="2">
    <citation type="submission" date="2021-04" db="EMBL/GenBank/DDBJ databases">
        <authorList>
            <person name="Gilroy R."/>
        </authorList>
    </citation>
    <scope>NUCLEOTIDE SEQUENCE</scope>
    <source>
        <strain evidence="12">Gambia11-129</strain>
    </source>
</reference>
<evidence type="ECO:0000256" key="2">
    <source>
        <dbReference type="ARBA" id="ARBA00007296"/>
    </source>
</evidence>
<proteinExistence type="inferred from homology"/>
<evidence type="ECO:0000313" key="12">
    <source>
        <dbReference type="EMBL" id="HIV99036.1"/>
    </source>
</evidence>